<feature type="compositionally biased region" description="Basic and acidic residues" evidence="1">
    <location>
        <begin position="26"/>
        <end position="35"/>
    </location>
</feature>
<evidence type="ECO:0000313" key="2">
    <source>
        <dbReference type="EMBL" id="CAA9551180.1"/>
    </source>
</evidence>
<name>A0A6J4UHS5_9BACT</name>
<protein>
    <submittedName>
        <fullName evidence="2">Uncharacterized protein</fullName>
    </submittedName>
</protein>
<dbReference type="EMBL" id="CADCWI010000055">
    <property type="protein sequence ID" value="CAA9551180.1"/>
    <property type="molecule type" value="Genomic_DNA"/>
</dbReference>
<gene>
    <name evidence="2" type="ORF">AVDCRST_MAG43-1067</name>
</gene>
<proteinExistence type="predicted"/>
<feature type="non-terminal residue" evidence="2">
    <location>
        <position position="35"/>
    </location>
</feature>
<feature type="compositionally biased region" description="Basic and acidic residues" evidence="1">
    <location>
        <begin position="1"/>
        <end position="14"/>
    </location>
</feature>
<dbReference type="AlphaFoldDB" id="A0A6J4UHS5"/>
<feature type="region of interest" description="Disordered" evidence="1">
    <location>
        <begin position="1"/>
        <end position="35"/>
    </location>
</feature>
<sequence>DNRSSQSHIDHPRWPGDGLGGHQRRPVREWKRGSV</sequence>
<feature type="non-terminal residue" evidence="2">
    <location>
        <position position="1"/>
    </location>
</feature>
<accession>A0A6J4UHS5</accession>
<reference evidence="2" key="1">
    <citation type="submission" date="2020-02" db="EMBL/GenBank/DDBJ databases">
        <authorList>
            <person name="Meier V. D."/>
        </authorList>
    </citation>
    <scope>NUCLEOTIDE SEQUENCE</scope>
    <source>
        <strain evidence="2">AVDCRST_MAG43</strain>
    </source>
</reference>
<evidence type="ECO:0000256" key="1">
    <source>
        <dbReference type="SAM" id="MobiDB-lite"/>
    </source>
</evidence>
<organism evidence="2">
    <name type="scientific">uncultured Thermomicrobiales bacterium</name>
    <dbReference type="NCBI Taxonomy" id="1645740"/>
    <lineage>
        <taxon>Bacteria</taxon>
        <taxon>Pseudomonadati</taxon>
        <taxon>Thermomicrobiota</taxon>
        <taxon>Thermomicrobia</taxon>
        <taxon>Thermomicrobiales</taxon>
        <taxon>environmental samples</taxon>
    </lineage>
</organism>